<dbReference type="PROSITE" id="PS50977">
    <property type="entry name" value="HTH_TETR_2"/>
    <property type="match status" value="1"/>
</dbReference>
<name>A0A6J5AIB5_9BURK</name>
<dbReference type="InterPro" id="IPR023772">
    <property type="entry name" value="DNA-bd_HTH_TetR-type_CS"/>
</dbReference>
<dbReference type="InterPro" id="IPR050109">
    <property type="entry name" value="HTH-type_TetR-like_transc_reg"/>
</dbReference>
<keyword evidence="1" id="KW-0678">Repressor</keyword>
<evidence type="ECO:0000259" key="7">
    <source>
        <dbReference type="PROSITE" id="PS50977"/>
    </source>
</evidence>
<evidence type="ECO:0000256" key="5">
    <source>
        <dbReference type="ARBA" id="ARBA00023163"/>
    </source>
</evidence>
<evidence type="ECO:0000256" key="1">
    <source>
        <dbReference type="ARBA" id="ARBA00022491"/>
    </source>
</evidence>
<evidence type="ECO:0000256" key="6">
    <source>
        <dbReference type="PROSITE-ProRule" id="PRU00335"/>
    </source>
</evidence>
<feature type="DNA-binding region" description="H-T-H motif" evidence="6">
    <location>
        <begin position="43"/>
        <end position="62"/>
    </location>
</feature>
<protein>
    <recommendedName>
        <fullName evidence="7">HTH tetR-type domain-containing protein</fullName>
    </recommendedName>
</protein>
<keyword evidence="3" id="KW-0175">Coiled coil</keyword>
<accession>A0A6J5AIB5</accession>
<dbReference type="Gene3D" id="1.10.357.10">
    <property type="entry name" value="Tetracycline Repressor, domain 2"/>
    <property type="match status" value="1"/>
</dbReference>
<dbReference type="PRINTS" id="PR00455">
    <property type="entry name" value="HTHTETR"/>
</dbReference>
<dbReference type="PANTHER" id="PTHR30055">
    <property type="entry name" value="HTH-TYPE TRANSCRIPTIONAL REGULATOR RUTR"/>
    <property type="match status" value="1"/>
</dbReference>
<dbReference type="InterPro" id="IPR001647">
    <property type="entry name" value="HTH_TetR"/>
</dbReference>
<proteinExistence type="predicted"/>
<keyword evidence="4 6" id="KW-0238">DNA-binding</keyword>
<keyword evidence="5" id="KW-0804">Transcription</keyword>
<evidence type="ECO:0000313" key="9">
    <source>
        <dbReference type="Proteomes" id="UP000507979"/>
    </source>
</evidence>
<dbReference type="GO" id="GO:0000976">
    <property type="term" value="F:transcription cis-regulatory region binding"/>
    <property type="evidence" value="ECO:0007669"/>
    <property type="project" value="TreeGrafter"/>
</dbReference>
<evidence type="ECO:0000256" key="3">
    <source>
        <dbReference type="ARBA" id="ARBA00023054"/>
    </source>
</evidence>
<dbReference type="GeneID" id="92899551"/>
<dbReference type="PANTHER" id="PTHR30055:SF183">
    <property type="entry name" value="NUCLEOID OCCLUSION FACTOR SLMA"/>
    <property type="match status" value="1"/>
</dbReference>
<evidence type="ECO:0000256" key="4">
    <source>
        <dbReference type="ARBA" id="ARBA00023125"/>
    </source>
</evidence>
<keyword evidence="9" id="KW-1185">Reference proteome</keyword>
<sequence>MKVPRVDDKPPRPPRTKPAEVRLEELMAAAEKLFLANGVEATTINAIVEEAQVAKGTFYHYFSAKTDMLAALAQRYTRQYLEALERAVDACAADDWVGKLGAWVHASVQTYADTYRTHDIVYSNHHHHDRQNRDKNAILDQLLGILEGGRAAGVWALPRPRITALLIYSGVHGVTDDAIAARLEDCSEFARDVAADCLCMLGVPPPAMSMRSPPAR</sequence>
<organism evidence="8 9">
    <name type="scientific">Achromobacter insuavis</name>
    <dbReference type="NCBI Taxonomy" id="1287735"/>
    <lineage>
        <taxon>Bacteria</taxon>
        <taxon>Pseudomonadati</taxon>
        <taxon>Pseudomonadota</taxon>
        <taxon>Betaproteobacteria</taxon>
        <taxon>Burkholderiales</taxon>
        <taxon>Alcaligenaceae</taxon>
        <taxon>Achromobacter</taxon>
    </lineage>
</organism>
<evidence type="ECO:0000313" key="8">
    <source>
        <dbReference type="EMBL" id="CAB3669196.1"/>
    </source>
</evidence>
<dbReference type="AlphaFoldDB" id="A0A6J5AIB5"/>
<dbReference type="InterPro" id="IPR009057">
    <property type="entry name" value="Homeodomain-like_sf"/>
</dbReference>
<dbReference type="RefSeq" id="WP_156333409.1">
    <property type="nucleotide sequence ID" value="NZ_CADIJR010000038.1"/>
</dbReference>
<dbReference type="Pfam" id="PF00440">
    <property type="entry name" value="TetR_N"/>
    <property type="match status" value="1"/>
</dbReference>
<dbReference type="GO" id="GO:0003700">
    <property type="term" value="F:DNA-binding transcription factor activity"/>
    <property type="evidence" value="ECO:0007669"/>
    <property type="project" value="TreeGrafter"/>
</dbReference>
<reference evidence="8 9" key="1">
    <citation type="submission" date="2020-04" db="EMBL/GenBank/DDBJ databases">
        <authorList>
            <person name="De Canck E."/>
        </authorList>
    </citation>
    <scope>NUCLEOTIDE SEQUENCE [LARGE SCALE GENOMIC DNA]</scope>
    <source>
        <strain evidence="8 9">LMG 26845</strain>
    </source>
</reference>
<dbReference type="PROSITE" id="PS01081">
    <property type="entry name" value="HTH_TETR_1"/>
    <property type="match status" value="1"/>
</dbReference>
<gene>
    <name evidence="8" type="ORF">LMG26845_03683</name>
</gene>
<dbReference type="Proteomes" id="UP000507979">
    <property type="component" value="Unassembled WGS sequence"/>
</dbReference>
<dbReference type="SUPFAM" id="SSF46689">
    <property type="entry name" value="Homeodomain-like"/>
    <property type="match status" value="1"/>
</dbReference>
<evidence type="ECO:0000256" key="2">
    <source>
        <dbReference type="ARBA" id="ARBA00023015"/>
    </source>
</evidence>
<keyword evidence="2" id="KW-0805">Transcription regulation</keyword>
<dbReference type="EMBL" id="CADIJR010000038">
    <property type="protein sequence ID" value="CAB3669196.1"/>
    <property type="molecule type" value="Genomic_DNA"/>
</dbReference>
<feature type="domain" description="HTH tetR-type" evidence="7">
    <location>
        <begin position="20"/>
        <end position="80"/>
    </location>
</feature>